<dbReference type="CDD" id="cd02966">
    <property type="entry name" value="TlpA_like_family"/>
    <property type="match status" value="1"/>
</dbReference>
<keyword evidence="2" id="KW-0560">Oxidoreductase</keyword>
<dbReference type="InterPro" id="IPR013766">
    <property type="entry name" value="Thioredoxin_domain"/>
</dbReference>
<dbReference type="InterPro" id="IPR036249">
    <property type="entry name" value="Thioredoxin-like_sf"/>
</dbReference>
<accession>A0ABV8ADG1</accession>
<dbReference type="EC" id="1.11.1.24" evidence="2"/>
<gene>
    <name evidence="2" type="ORF">ACFOSX_00230</name>
</gene>
<dbReference type="EMBL" id="JBHSAT010000001">
    <property type="protein sequence ID" value="MFC3875645.1"/>
    <property type="molecule type" value="Genomic_DNA"/>
</dbReference>
<sequence>MKKLLLLSTIIILASCQSEKEIQKLKNGTYRAVLEVQDNEELPFIFEVTSPETLTIFNAEEEIEVDEIEYRNDSIFIKAPVFEGYIAGTYDGKTLTGEFIKESLDRIVPFTAELHNNVRFEAKSADVDVSGIWEAVFSEGVEGDEYIAKGIFKQEGTKVTGTFRTTTGDYRYLEGVVDGNALKLSTFDGAHAFLFTANATDSIMSGQFYSGNHWKEPFVAKRNAEYELPSANELTFLKEGYDKLEFTFPDAEGNMVSLDDEQFNNKVVVVQIMGTWCPNCLDESKYYTDYYNSIKNDDFEIIALAFEYAKTDEKAFNSIKRLKERIGIPYPILLAQVGTSDKAEAQRKLPMLNHVLSYPTSIFIDKSGNVRKIHTGFNGPATGEKFTEFKTEFKGFVEELLRE</sequence>
<evidence type="ECO:0000313" key="2">
    <source>
        <dbReference type="EMBL" id="MFC3875645.1"/>
    </source>
</evidence>
<dbReference type="Gene3D" id="3.40.30.10">
    <property type="entry name" value="Glutaredoxin"/>
    <property type="match status" value="1"/>
</dbReference>
<evidence type="ECO:0000259" key="1">
    <source>
        <dbReference type="PROSITE" id="PS51352"/>
    </source>
</evidence>
<name>A0ABV8ADG1_9FLAO</name>
<dbReference type="PROSITE" id="PS51257">
    <property type="entry name" value="PROKAR_LIPOPROTEIN"/>
    <property type="match status" value="1"/>
</dbReference>
<feature type="domain" description="Thioredoxin" evidence="1">
    <location>
        <begin position="237"/>
        <end position="395"/>
    </location>
</feature>
<keyword evidence="2" id="KW-0575">Peroxidase</keyword>
<dbReference type="Pfam" id="PF00578">
    <property type="entry name" value="AhpC-TSA"/>
    <property type="match status" value="1"/>
</dbReference>
<dbReference type="PROSITE" id="PS51352">
    <property type="entry name" value="THIOREDOXIN_2"/>
    <property type="match status" value="1"/>
</dbReference>
<comment type="caution">
    <text evidence="2">The sequence shown here is derived from an EMBL/GenBank/DDBJ whole genome shotgun (WGS) entry which is preliminary data.</text>
</comment>
<keyword evidence="3" id="KW-1185">Reference proteome</keyword>
<dbReference type="PANTHER" id="PTHR42852">
    <property type="entry name" value="THIOL:DISULFIDE INTERCHANGE PROTEIN DSBE"/>
    <property type="match status" value="1"/>
</dbReference>
<dbReference type="GO" id="GO:0140824">
    <property type="term" value="F:thioredoxin-dependent peroxiredoxin activity"/>
    <property type="evidence" value="ECO:0007669"/>
    <property type="project" value="UniProtKB-EC"/>
</dbReference>
<protein>
    <submittedName>
        <fullName evidence="2">Peroxiredoxin family protein</fullName>
        <ecNumber evidence="2">1.11.1.24</ecNumber>
    </submittedName>
</protein>
<dbReference type="Proteomes" id="UP001595812">
    <property type="component" value="Unassembled WGS sequence"/>
</dbReference>
<dbReference type="RefSeq" id="WP_386095825.1">
    <property type="nucleotide sequence ID" value="NZ_JBHSAT010000001.1"/>
</dbReference>
<dbReference type="PANTHER" id="PTHR42852:SF16">
    <property type="entry name" value="THIOL:DISULFIDE INTERCHANGE PROTEIN TLPA"/>
    <property type="match status" value="1"/>
</dbReference>
<evidence type="ECO:0000313" key="3">
    <source>
        <dbReference type="Proteomes" id="UP001595812"/>
    </source>
</evidence>
<proteinExistence type="predicted"/>
<reference evidence="3" key="1">
    <citation type="journal article" date="2019" name="Int. J. Syst. Evol. Microbiol.">
        <title>The Global Catalogue of Microorganisms (GCM) 10K type strain sequencing project: providing services to taxonomists for standard genome sequencing and annotation.</title>
        <authorList>
            <consortium name="The Broad Institute Genomics Platform"/>
            <consortium name="The Broad Institute Genome Sequencing Center for Infectious Disease"/>
            <person name="Wu L."/>
            <person name="Ma J."/>
        </authorList>
    </citation>
    <scope>NUCLEOTIDE SEQUENCE [LARGE SCALE GENOMIC DNA]</scope>
    <source>
        <strain evidence="3">CECT 8979</strain>
    </source>
</reference>
<dbReference type="SUPFAM" id="SSF52833">
    <property type="entry name" value="Thioredoxin-like"/>
    <property type="match status" value="1"/>
</dbReference>
<dbReference type="InterPro" id="IPR050553">
    <property type="entry name" value="Thioredoxin_ResA/DsbE_sf"/>
</dbReference>
<dbReference type="InterPro" id="IPR000866">
    <property type="entry name" value="AhpC/TSA"/>
</dbReference>
<organism evidence="2 3">
    <name type="scientific">Winogradskyella maritima</name>
    <dbReference type="NCBI Taxonomy" id="1517766"/>
    <lineage>
        <taxon>Bacteria</taxon>
        <taxon>Pseudomonadati</taxon>
        <taxon>Bacteroidota</taxon>
        <taxon>Flavobacteriia</taxon>
        <taxon>Flavobacteriales</taxon>
        <taxon>Flavobacteriaceae</taxon>
        <taxon>Winogradskyella</taxon>
    </lineage>
</organism>